<name>A0AAJ8DXL1_ASPNG</name>
<dbReference type="RefSeq" id="XP_059599838.1">
    <property type="nucleotide sequence ID" value="XM_059745450.1"/>
</dbReference>
<gene>
    <name evidence="1" type="ORF">An01g13760</name>
</gene>
<protein>
    <submittedName>
        <fullName evidence="1">Uncharacterized protein</fullName>
    </submittedName>
</protein>
<dbReference type="KEGG" id="ang:An01g13760"/>
<organism evidence="1">
    <name type="scientific">Aspergillus niger</name>
    <dbReference type="NCBI Taxonomy" id="5061"/>
    <lineage>
        <taxon>Eukaryota</taxon>
        <taxon>Fungi</taxon>
        <taxon>Dikarya</taxon>
        <taxon>Ascomycota</taxon>
        <taxon>Pezizomycotina</taxon>
        <taxon>Eurotiomycetes</taxon>
        <taxon>Eurotiomycetidae</taxon>
        <taxon>Eurotiales</taxon>
        <taxon>Aspergillaceae</taxon>
        <taxon>Aspergillus</taxon>
        <taxon>Aspergillus subgen. Circumdati</taxon>
    </lineage>
</organism>
<dbReference type="VEuPathDB" id="FungiDB:An01g13760"/>
<reference evidence="1" key="1">
    <citation type="submission" date="2025-02" db="EMBL/GenBank/DDBJ databases">
        <authorList>
            <consortium name="NCBI Genome Project"/>
        </authorList>
    </citation>
    <scope>NUCLEOTIDE SEQUENCE</scope>
</reference>
<accession>A0AAJ8DXL1</accession>
<evidence type="ECO:0000313" key="1">
    <source>
        <dbReference type="RefSeq" id="XP_059599838.1"/>
    </source>
</evidence>
<reference evidence="1" key="2">
    <citation type="submission" date="2025-08" db="UniProtKB">
        <authorList>
            <consortium name="RefSeq"/>
        </authorList>
    </citation>
    <scope>IDENTIFICATION</scope>
</reference>
<proteinExistence type="predicted"/>
<sequence>MKSSSCHRPGCAIVSPNHTVCRCFKTGSVEAFQQFASVSSQPNVSVEQRFTYDAPKGYPLHRAYPQNLSTRSRTKPSIFISLDQHHDSQYPEPPPNQPPSIIEFDLQTEVNQFSSCLRSGSWYGLVIEGVGGGKMLLGWG</sequence>
<dbReference type="AlphaFoldDB" id="A0AAJ8DXL1"/>
<dbReference type="GeneID" id="84590152"/>